<dbReference type="AlphaFoldDB" id="A0A0N1I108"/>
<evidence type="ECO:0000313" key="2">
    <source>
        <dbReference type="EMBL" id="KPI88574.1"/>
    </source>
</evidence>
<keyword evidence="3" id="KW-1185">Reference proteome</keyword>
<evidence type="ECO:0000313" key="3">
    <source>
        <dbReference type="Proteomes" id="UP000038009"/>
    </source>
</evidence>
<dbReference type="OMA" id="SAKEYEH"/>
<protein>
    <submittedName>
        <fullName evidence="2">Uncharacterized protein</fullName>
    </submittedName>
</protein>
<feature type="region of interest" description="Disordered" evidence="1">
    <location>
        <begin position="224"/>
        <end position="253"/>
    </location>
</feature>
<sequence>MATPPTSLPSHPALVSLHAALDAVGHLEECFHSLKAGDASTAQPPSAPPTFLSASLFSAKEYEHDWEVLTAQLRLLVDETHPNREQPTSKAVDVDTETTKCSNAFRDGRAVLLEWNATRCSSPVTSASSAPLPQQYHSGDLTRLFSFLQHLAESFLTTHQFFSSNPTVAAPSLSGSATGSNTAISAAVLPADRKAQLLAEDIAEPVFIYGCAVASNLASLASGGKREKRQPNCENSGGVDTAGAVLGRTPTSDEEQEARNVVLGSTVWAFVVAVTRLCRAEKRMLHLLLSVLSNVMRWPALRIDSDTCAFLYQLILPFYTSHLMVDAWVTLLCNLTAAHGAATVPTLLRLGVVADVERLCLAVPPSESATTERLVTHSVQLLSNIAMCVFKDEKHGT</sequence>
<name>A0A0N1I108_LEPSE</name>
<dbReference type="OrthoDB" id="252829at2759"/>
<reference evidence="2 3" key="1">
    <citation type="journal article" date="2015" name="PLoS Pathog.">
        <title>Leptomonas seymouri: Adaptations to the Dixenous Life Cycle Analyzed by Genome Sequencing, Transcriptome Profiling and Co-infection with Leishmania donovani.</title>
        <authorList>
            <person name="Kraeva N."/>
            <person name="Butenko A."/>
            <person name="Hlavacova J."/>
            <person name="Kostygov A."/>
            <person name="Myskova J."/>
            <person name="Grybchuk D."/>
            <person name="Lestinova T."/>
            <person name="Votypka J."/>
            <person name="Volf P."/>
            <person name="Opperdoes F."/>
            <person name="Flegontov P."/>
            <person name="Lukes J."/>
            <person name="Yurchenko V."/>
        </authorList>
    </citation>
    <scope>NUCLEOTIDE SEQUENCE [LARGE SCALE GENOMIC DNA]</scope>
    <source>
        <strain evidence="2 3">ATCC 30220</strain>
    </source>
</reference>
<dbReference type="VEuPathDB" id="TriTrypDB:Lsey_0046_0100"/>
<accession>A0A0N1I108</accession>
<dbReference type="Proteomes" id="UP000038009">
    <property type="component" value="Unassembled WGS sequence"/>
</dbReference>
<dbReference type="EMBL" id="LJSK01000046">
    <property type="protein sequence ID" value="KPI88574.1"/>
    <property type="molecule type" value="Genomic_DNA"/>
</dbReference>
<evidence type="ECO:0000256" key="1">
    <source>
        <dbReference type="SAM" id="MobiDB-lite"/>
    </source>
</evidence>
<comment type="caution">
    <text evidence="2">The sequence shown here is derived from an EMBL/GenBank/DDBJ whole genome shotgun (WGS) entry which is preliminary data.</text>
</comment>
<organism evidence="2 3">
    <name type="scientific">Leptomonas seymouri</name>
    <dbReference type="NCBI Taxonomy" id="5684"/>
    <lineage>
        <taxon>Eukaryota</taxon>
        <taxon>Discoba</taxon>
        <taxon>Euglenozoa</taxon>
        <taxon>Kinetoplastea</taxon>
        <taxon>Metakinetoplastina</taxon>
        <taxon>Trypanosomatida</taxon>
        <taxon>Trypanosomatidae</taxon>
        <taxon>Leishmaniinae</taxon>
        <taxon>Leptomonas</taxon>
    </lineage>
</organism>
<gene>
    <name evidence="2" type="ORF">ABL78_2307</name>
</gene>
<proteinExistence type="predicted"/>